<dbReference type="AlphaFoldDB" id="A0A3S7H4F5"/>
<reference evidence="1" key="3">
    <citation type="submission" date="2019-10" db="EMBL/GenBank/DDBJ databases">
        <title>Malate fermentation in French cider.</title>
        <authorList>
            <person name="Cousin F.J."/>
            <person name="Medina Fernandez S."/>
            <person name="Misery B."/>
            <person name="Laplace J.-M."/>
            <person name="Cretenet M."/>
        </authorList>
    </citation>
    <scope>NUCLEOTIDE SEQUENCE</scope>
    <source>
        <strain evidence="1">UCMA15129</strain>
    </source>
</reference>
<dbReference type="Proteomes" id="UP000294726">
    <property type="component" value="Chromosome"/>
</dbReference>
<gene>
    <name evidence="2" type="ORF">ATX59_04095</name>
    <name evidence="1" type="ORF">GA838_03700</name>
    <name evidence="3" type="ORF">OENI_0825</name>
</gene>
<evidence type="ECO:0000313" key="5">
    <source>
        <dbReference type="Proteomes" id="UP000294726"/>
    </source>
</evidence>
<dbReference type="RefSeq" id="WP_002818787.1">
    <property type="nucleotide sequence ID" value="NZ_CP014324.1"/>
</dbReference>
<dbReference type="Proteomes" id="UP000181728">
    <property type="component" value="Unassembled WGS sequence"/>
</dbReference>
<dbReference type="GeneID" id="75066062"/>
<dbReference type="Proteomes" id="UP001281024">
    <property type="component" value="Unassembled WGS sequence"/>
</dbReference>
<organism evidence="2 4">
    <name type="scientific">Oenococcus oeni</name>
    <name type="common">Leuconostoc oenos</name>
    <dbReference type="NCBI Taxonomy" id="1247"/>
    <lineage>
        <taxon>Bacteria</taxon>
        <taxon>Bacillati</taxon>
        <taxon>Bacillota</taxon>
        <taxon>Bacilli</taxon>
        <taxon>Lactobacillales</taxon>
        <taxon>Lactobacillaceae</taxon>
        <taxon>Oenococcus</taxon>
    </lineage>
</organism>
<dbReference type="Pfam" id="PF13031">
    <property type="entry name" value="DUF3892"/>
    <property type="match status" value="1"/>
</dbReference>
<name>A0A3S7H4F5_OENOE</name>
<evidence type="ECO:0000313" key="3">
    <source>
        <dbReference type="EMBL" id="VDB97940.1"/>
    </source>
</evidence>
<dbReference type="EMBL" id="WERV01000002">
    <property type="protein sequence ID" value="MDV7714879.1"/>
    <property type="molecule type" value="Genomic_DNA"/>
</dbReference>
<evidence type="ECO:0000313" key="4">
    <source>
        <dbReference type="Proteomes" id="UP000181728"/>
    </source>
</evidence>
<proteinExistence type="predicted"/>
<evidence type="ECO:0000313" key="2">
    <source>
        <dbReference type="EMBL" id="OIM21363.1"/>
    </source>
</evidence>
<evidence type="ECO:0000313" key="1">
    <source>
        <dbReference type="EMBL" id="MDV7714879.1"/>
    </source>
</evidence>
<reference evidence="3 5" key="2">
    <citation type="submission" date="2018-08" db="EMBL/GenBank/DDBJ databases">
        <authorList>
            <person name="Lorentzen P. G. S. M."/>
        </authorList>
    </citation>
    <scope>NUCLEOTIDE SEQUENCE [LARGE SCALE GENOMIC DNA]</scope>
    <source>
        <strain evidence="3 5">CRBO_1381</strain>
    </source>
</reference>
<dbReference type="EMBL" id="LR031358">
    <property type="protein sequence ID" value="VDB97940.1"/>
    <property type="molecule type" value="Genomic_DNA"/>
</dbReference>
<reference evidence="2 4" key="1">
    <citation type="journal article" date="2016" name="BMC Genomics">
        <title>Consensus pan-genome assembly of the specialised wine bacterium Oenococcus oeni.</title>
        <authorList>
            <person name="Sternes P.R."/>
            <person name="Borneman A.R."/>
        </authorList>
    </citation>
    <scope>NUCLEOTIDE SEQUENCE [LARGE SCALE GENOMIC DNA]</scope>
    <source>
        <strain evidence="2 4">AWRIB661</strain>
    </source>
</reference>
<accession>A0A3S7H4F5</accession>
<dbReference type="InterPro" id="IPR024997">
    <property type="entry name" value="DUF3892"/>
</dbReference>
<protein>
    <submittedName>
        <fullName evidence="1">DUF3892 domain-containing protein</fullName>
    </submittedName>
</protein>
<dbReference type="EMBL" id="MLOK01000036">
    <property type="protein sequence ID" value="OIM21363.1"/>
    <property type="molecule type" value="Genomic_DNA"/>
</dbReference>
<sequence>MKYEIVAIKLSKNEQRIIGVKIKQSRFKQTFGVPDIVEAFDITNRIKKNDKYFYIDQQGHKAEVEFVNKHDILKAYIKTAGQSKKNDSLRSLPTF</sequence>